<dbReference type="AlphaFoldDB" id="A0A5C4S284"/>
<dbReference type="Gene3D" id="1.20.1560.10">
    <property type="entry name" value="ABC transporter type 1, transmembrane domain"/>
    <property type="match status" value="1"/>
</dbReference>
<comment type="caution">
    <text evidence="10">The sequence shown here is derived from an EMBL/GenBank/DDBJ whole genome shotgun (WGS) entry which is preliminary data.</text>
</comment>
<evidence type="ECO:0000256" key="4">
    <source>
        <dbReference type="ARBA" id="ARBA00022840"/>
    </source>
</evidence>
<comment type="subcellular location">
    <subcellularLocation>
        <location evidence="1">Cell membrane</location>
        <topology evidence="1">Multi-pass membrane protein</topology>
    </subcellularLocation>
</comment>
<dbReference type="Proteomes" id="UP000308271">
    <property type="component" value="Unassembled WGS sequence"/>
</dbReference>
<dbReference type="EMBL" id="VDCH01000026">
    <property type="protein sequence ID" value="TNJ37586.1"/>
    <property type="molecule type" value="Genomic_DNA"/>
</dbReference>
<evidence type="ECO:0000313" key="10">
    <source>
        <dbReference type="EMBL" id="TNJ37586.1"/>
    </source>
</evidence>
<dbReference type="Pfam" id="PF00005">
    <property type="entry name" value="ABC_tran"/>
    <property type="match status" value="1"/>
</dbReference>
<evidence type="ECO:0000259" key="8">
    <source>
        <dbReference type="PROSITE" id="PS50893"/>
    </source>
</evidence>
<feature type="domain" description="ABC transporter" evidence="8">
    <location>
        <begin position="395"/>
        <end position="633"/>
    </location>
</feature>
<feature type="transmembrane region" description="Helical" evidence="7">
    <location>
        <begin position="222"/>
        <end position="239"/>
    </location>
</feature>
<feature type="transmembrane region" description="Helical" evidence="7">
    <location>
        <begin position="20"/>
        <end position="40"/>
    </location>
</feature>
<sequence length="647" mass="73263">MNIYLRLLKYLAPSKSRIVIVFFVSILTSLFSVISIYSVLPLLNAVFSSGQPQQTSTKTPGVRLPNMPELQSAKTQAMPVDADVEFPEKLTDTKALKTWATTKFQRLFDAGSREETLLRICLFLIAAFFLKNLFAYLNGQLIFRIQTRTAKNLRDDVFSSIVEMQIDYFNQNRVGTLMNYVHNEVSSVNAMISSTFVNLLQNPFSMLVYVVVLLVLSWKLTLFAIATSLLIFGIMRLIGKRIKSMARRLRDVMGNMNSVLQEKFSGIKVIKSSAFEDVEVSRFKQFTRDYRKLDIRINRLKNIISPLNETLLISAVALVLWYGGLQVFAGKMTSTELLLFAFTLYSVMGPFKTFSSMSTQIHIGMASAEKLFELLDTRPDIVNGTRKINGFSHSIRFEEVCFRYRKEPDAPYVLDKVSFEIHKGEMVALVGQSGSGKSTTVDLLLRFYDVESGRITIDGIDIKEYDYKQLRQIIGVVSQEVILFNDTIEQNIAYGIRNGIDHEQVERAARLANAHSFIMDKPEGYKTLVGDRGLQLSGGQRQRLAIARAMVRNPELLIFDEATSALDNESEKVVQEAIDHALENRTALIVAHRLSTVRNADRIIVMERGRVIESGSHTELLEMNGTYKYLFDLQFTEKPGKKPVSKA</sequence>
<dbReference type="InterPro" id="IPR003439">
    <property type="entry name" value="ABC_transporter-like_ATP-bd"/>
</dbReference>
<keyword evidence="6 7" id="KW-0472">Membrane</keyword>
<dbReference type="InterPro" id="IPR036640">
    <property type="entry name" value="ABC1_TM_sf"/>
</dbReference>
<dbReference type="RefSeq" id="WP_139457550.1">
    <property type="nucleotide sequence ID" value="NZ_VDCH01000026.1"/>
</dbReference>
<keyword evidence="5 7" id="KW-1133">Transmembrane helix</keyword>
<feature type="transmembrane region" description="Helical" evidence="7">
    <location>
        <begin position="117"/>
        <end position="137"/>
    </location>
</feature>
<feature type="transmembrane region" description="Helical" evidence="7">
    <location>
        <begin position="306"/>
        <end position="325"/>
    </location>
</feature>
<dbReference type="PROSITE" id="PS50893">
    <property type="entry name" value="ABC_TRANSPORTER_2"/>
    <property type="match status" value="1"/>
</dbReference>
<dbReference type="SUPFAM" id="SSF52540">
    <property type="entry name" value="P-loop containing nucleoside triphosphate hydrolases"/>
    <property type="match status" value="1"/>
</dbReference>
<feature type="transmembrane region" description="Helical" evidence="7">
    <location>
        <begin position="196"/>
        <end position="216"/>
    </location>
</feature>
<accession>A0A5C4S284</accession>
<dbReference type="PANTHER" id="PTHR43394">
    <property type="entry name" value="ATP-DEPENDENT PERMEASE MDL1, MITOCHONDRIAL"/>
    <property type="match status" value="1"/>
</dbReference>
<evidence type="ECO:0000256" key="3">
    <source>
        <dbReference type="ARBA" id="ARBA00022741"/>
    </source>
</evidence>
<dbReference type="OrthoDB" id="593815at2"/>
<dbReference type="PANTHER" id="PTHR43394:SF1">
    <property type="entry name" value="ATP-BINDING CASSETTE SUB-FAMILY B MEMBER 10, MITOCHONDRIAL"/>
    <property type="match status" value="1"/>
</dbReference>
<proteinExistence type="predicted"/>
<dbReference type="GO" id="GO:0016887">
    <property type="term" value="F:ATP hydrolysis activity"/>
    <property type="evidence" value="ECO:0007669"/>
    <property type="project" value="InterPro"/>
</dbReference>
<dbReference type="Gene3D" id="3.40.50.300">
    <property type="entry name" value="P-loop containing nucleotide triphosphate hydrolases"/>
    <property type="match status" value="1"/>
</dbReference>
<keyword evidence="3" id="KW-0547">Nucleotide-binding</keyword>
<dbReference type="InterPro" id="IPR017871">
    <property type="entry name" value="ABC_transporter-like_CS"/>
</dbReference>
<dbReference type="CDD" id="cd03251">
    <property type="entry name" value="ABCC_MsbA"/>
    <property type="match status" value="1"/>
</dbReference>
<evidence type="ECO:0000256" key="6">
    <source>
        <dbReference type="ARBA" id="ARBA00023136"/>
    </source>
</evidence>
<keyword evidence="2 7" id="KW-0812">Transmembrane</keyword>
<dbReference type="PROSITE" id="PS50929">
    <property type="entry name" value="ABC_TM1F"/>
    <property type="match status" value="1"/>
</dbReference>
<evidence type="ECO:0000256" key="7">
    <source>
        <dbReference type="SAM" id="Phobius"/>
    </source>
</evidence>
<evidence type="ECO:0000256" key="1">
    <source>
        <dbReference type="ARBA" id="ARBA00004651"/>
    </source>
</evidence>
<dbReference type="GO" id="GO:0015421">
    <property type="term" value="F:ABC-type oligopeptide transporter activity"/>
    <property type="evidence" value="ECO:0007669"/>
    <property type="project" value="TreeGrafter"/>
</dbReference>
<gene>
    <name evidence="10" type="ORF">FGF66_10265</name>
</gene>
<reference evidence="10 11" key="1">
    <citation type="submission" date="2019-05" db="EMBL/GenBank/DDBJ databases">
        <title>Draft Whole-Genome sequence of the green sulfur bacterium Chlorobaculum thiosulfatiphilum DSM 249.</title>
        <authorList>
            <person name="Meyer T.E."/>
            <person name="Kyndt J.A."/>
        </authorList>
    </citation>
    <scope>NUCLEOTIDE SEQUENCE [LARGE SCALE GENOMIC DNA]</scope>
    <source>
        <strain evidence="10 11">DSM 249</strain>
    </source>
</reference>
<keyword evidence="11" id="KW-1185">Reference proteome</keyword>
<evidence type="ECO:0000256" key="2">
    <source>
        <dbReference type="ARBA" id="ARBA00022692"/>
    </source>
</evidence>
<dbReference type="InterPro" id="IPR039421">
    <property type="entry name" value="Type_1_exporter"/>
</dbReference>
<dbReference type="InterPro" id="IPR003593">
    <property type="entry name" value="AAA+_ATPase"/>
</dbReference>
<evidence type="ECO:0000259" key="9">
    <source>
        <dbReference type="PROSITE" id="PS50929"/>
    </source>
</evidence>
<feature type="domain" description="ABC transmembrane type-1" evidence="9">
    <location>
        <begin position="19"/>
        <end position="361"/>
    </location>
</feature>
<keyword evidence="4 10" id="KW-0067">ATP-binding</keyword>
<protein>
    <submittedName>
        <fullName evidence="10">ABC transporter ATP-binding protein</fullName>
    </submittedName>
</protein>
<evidence type="ECO:0000256" key="5">
    <source>
        <dbReference type="ARBA" id="ARBA00022989"/>
    </source>
</evidence>
<dbReference type="GO" id="GO:0005886">
    <property type="term" value="C:plasma membrane"/>
    <property type="evidence" value="ECO:0007669"/>
    <property type="project" value="UniProtKB-SubCell"/>
</dbReference>
<dbReference type="InterPro" id="IPR011527">
    <property type="entry name" value="ABC1_TM_dom"/>
</dbReference>
<dbReference type="CDD" id="cd18552">
    <property type="entry name" value="ABC_6TM_MsbA_like"/>
    <property type="match status" value="1"/>
</dbReference>
<dbReference type="GO" id="GO:0005524">
    <property type="term" value="F:ATP binding"/>
    <property type="evidence" value="ECO:0007669"/>
    <property type="project" value="UniProtKB-KW"/>
</dbReference>
<dbReference type="FunFam" id="3.40.50.300:FF:000218">
    <property type="entry name" value="Multidrug ABC transporter ATP-binding protein"/>
    <property type="match status" value="1"/>
</dbReference>
<evidence type="ECO:0000313" key="11">
    <source>
        <dbReference type="Proteomes" id="UP000308271"/>
    </source>
</evidence>
<organism evidence="10 11">
    <name type="scientific">Chlorobaculum thiosulfatiphilum</name>
    <name type="common">Chlorobium limicola f.sp. thiosulfatophilum</name>
    <dbReference type="NCBI Taxonomy" id="115852"/>
    <lineage>
        <taxon>Bacteria</taxon>
        <taxon>Pseudomonadati</taxon>
        <taxon>Chlorobiota</taxon>
        <taxon>Chlorobiia</taxon>
        <taxon>Chlorobiales</taxon>
        <taxon>Chlorobiaceae</taxon>
        <taxon>Chlorobaculum</taxon>
    </lineage>
</organism>
<dbReference type="SUPFAM" id="SSF90123">
    <property type="entry name" value="ABC transporter transmembrane region"/>
    <property type="match status" value="1"/>
</dbReference>
<dbReference type="InterPro" id="IPR027417">
    <property type="entry name" value="P-loop_NTPase"/>
</dbReference>
<dbReference type="SMART" id="SM00382">
    <property type="entry name" value="AAA"/>
    <property type="match status" value="1"/>
</dbReference>
<name>A0A5C4S284_CHLTI</name>
<dbReference type="PROSITE" id="PS00211">
    <property type="entry name" value="ABC_TRANSPORTER_1"/>
    <property type="match status" value="1"/>
</dbReference>
<dbReference type="Pfam" id="PF00664">
    <property type="entry name" value="ABC_membrane"/>
    <property type="match status" value="1"/>
</dbReference>